<dbReference type="GO" id="GO:0009424">
    <property type="term" value="C:bacterial-type flagellum hook"/>
    <property type="evidence" value="ECO:0007669"/>
    <property type="project" value="UniProtKB-UniRule"/>
</dbReference>
<dbReference type="InterPro" id="IPR010809">
    <property type="entry name" value="FliD_C"/>
</dbReference>
<protein>
    <recommendedName>
        <fullName evidence="5">Flagellar hook-associated protein 2</fullName>
        <shortName evidence="5">HAP2</shortName>
    </recommendedName>
    <alternativeName>
        <fullName evidence="5">Flagellar cap protein</fullName>
    </alternativeName>
</protein>
<dbReference type="InterPro" id="IPR003481">
    <property type="entry name" value="FliD_N"/>
</dbReference>
<dbReference type="Pfam" id="PF07195">
    <property type="entry name" value="FliD_C"/>
    <property type="match status" value="2"/>
</dbReference>
<comment type="subcellular location">
    <subcellularLocation>
        <location evidence="5">Secreted</location>
    </subcellularLocation>
    <subcellularLocation>
        <location evidence="5">Bacterial flagellum</location>
    </subcellularLocation>
</comment>
<gene>
    <name evidence="9" type="primary">fliD</name>
    <name evidence="9" type="ORF">L7E55_12355</name>
</gene>
<keyword evidence="4 5" id="KW-0975">Bacterial flagellum</keyword>
<evidence type="ECO:0000256" key="4">
    <source>
        <dbReference type="ARBA" id="ARBA00023143"/>
    </source>
</evidence>
<evidence type="ECO:0000256" key="2">
    <source>
        <dbReference type="ARBA" id="ARBA00011255"/>
    </source>
</evidence>
<feature type="domain" description="Flagellar hook-associated protein 2 N-terminal" evidence="7">
    <location>
        <begin position="11"/>
        <end position="105"/>
    </location>
</feature>
<dbReference type="InterPro" id="IPR040026">
    <property type="entry name" value="FliD"/>
</dbReference>
<evidence type="ECO:0000256" key="1">
    <source>
        <dbReference type="ARBA" id="ARBA00009764"/>
    </source>
</evidence>
<feature type="region of interest" description="Disordered" evidence="6">
    <location>
        <begin position="291"/>
        <end position="310"/>
    </location>
</feature>
<dbReference type="RefSeq" id="WP_277444583.1">
    <property type="nucleotide sequence ID" value="NZ_JAKOAV010000024.1"/>
</dbReference>
<evidence type="ECO:0000313" key="9">
    <source>
        <dbReference type="EMBL" id="MDF9409139.1"/>
    </source>
</evidence>
<dbReference type="Pfam" id="PF07196">
    <property type="entry name" value="Flagellin_IN"/>
    <property type="match status" value="2"/>
</dbReference>
<evidence type="ECO:0000313" key="10">
    <source>
        <dbReference type="Proteomes" id="UP001154312"/>
    </source>
</evidence>
<keyword evidence="5" id="KW-0964">Secreted</keyword>
<dbReference type="AlphaFoldDB" id="A0A9X4H8R9"/>
<dbReference type="GO" id="GO:0071973">
    <property type="term" value="P:bacterial-type flagellum-dependent cell motility"/>
    <property type="evidence" value="ECO:0007669"/>
    <property type="project" value="TreeGrafter"/>
</dbReference>
<dbReference type="EMBL" id="JAKOAV010000024">
    <property type="protein sequence ID" value="MDF9409139.1"/>
    <property type="molecule type" value="Genomic_DNA"/>
</dbReference>
<feature type="coiled-coil region" evidence="5">
    <location>
        <begin position="744"/>
        <end position="771"/>
    </location>
</feature>
<dbReference type="Pfam" id="PF02465">
    <property type="entry name" value="FliD_N"/>
    <property type="match status" value="1"/>
</dbReference>
<dbReference type="Proteomes" id="UP001154312">
    <property type="component" value="Unassembled WGS sequence"/>
</dbReference>
<comment type="subunit">
    <text evidence="2 5">Homopentamer.</text>
</comment>
<dbReference type="GO" id="GO:0009421">
    <property type="term" value="C:bacterial-type flagellum filament cap"/>
    <property type="evidence" value="ECO:0007669"/>
    <property type="project" value="InterPro"/>
</dbReference>
<name>A0A9X4H8R9_9FIRM</name>
<sequence>MAGIQIGGIVSGFDTQSLITALTENDKKPLTLMQDKKDRLAATQSAWKDVNTRLTNLRSTVTQLKMSATFNSKTATSGDEKVFTASASTSAAAGSYQIKVNKLAEYNRYASSSAATITGNSSATSSTALGLTGGFTFKSADSTSTGSITVTSTDTLSSIQQKINNANAGVTASIVENSLVIKSNTMGAKGQITLTDAGGGTAFTDLGLTQTTAAQDAEIVYEGMTITRGTNSISDVISGVTLNLVGVSTTNVSLTVATDTTKASDAIKAFVEQYNSLMDFIAEKTAVDPQDTLSTRDSTDLTPYDANRKRGELQGDPTIISLVSQIRTMVSKNVAGLNPVLSALSAIGVTTSYYSGDGEKQLATLVINDAKLQQALADAPGSASVTGRGETPVKYNSFISKTAAGITGNTSATATTVLNLTGSFTVKSSDSSTTASVTVLATDSLTSIMNKINAGSAGVTASIVDNKLQVTSNTMGTPGQVVLTDTGGGTAFTDLGFAVDTAVSSADNAIQSGQSGRLIVEIDGKDYNIQFSGPKTSQQVVDDINTVIGSVATASINSDNRLVITNRSTGVNSVIRIKQIMEDHAGDLAKLGLTQGDSGRGKDLAALFTAQVSETQGTITSFSALGSTPVTSSGTLGLRIDGTDYYVAFTGAYNSSDAVSKINNVIGSAGQAYLDSNNCLVIRSLKSGTSSSVQVTRIDAGLTGLNLAVGEYGAGAKGVTGLAITLDNYYASYVASGGILSRKQQSLTDQMNDIQDQMDALNARIKEKEDRLWQMFSDMETKLQKLQAQSQTLSSYLGLLTSSSSSSSSS</sequence>
<comment type="similarity">
    <text evidence="1 5">Belongs to the FliD family.</text>
</comment>
<organism evidence="9 10">
    <name type="scientific">Pelotomaculum isophthalicicum JI</name>
    <dbReference type="NCBI Taxonomy" id="947010"/>
    <lineage>
        <taxon>Bacteria</taxon>
        <taxon>Bacillati</taxon>
        <taxon>Bacillota</taxon>
        <taxon>Clostridia</taxon>
        <taxon>Eubacteriales</taxon>
        <taxon>Desulfotomaculaceae</taxon>
        <taxon>Pelotomaculum</taxon>
    </lineage>
</organism>
<accession>A0A9X4H8R9</accession>
<feature type="domain" description="Flagellar hook-associated protein 2 C-terminal" evidence="8">
    <location>
        <begin position="214"/>
        <end position="417"/>
    </location>
</feature>
<comment type="caution">
    <text evidence="9">The sequence shown here is derived from an EMBL/GenBank/DDBJ whole genome shotgun (WGS) entry which is preliminary data.</text>
</comment>
<dbReference type="PANTHER" id="PTHR30288:SF0">
    <property type="entry name" value="FLAGELLAR HOOK-ASSOCIATED PROTEIN 2"/>
    <property type="match status" value="1"/>
</dbReference>
<keyword evidence="9" id="KW-0966">Cell projection</keyword>
<evidence type="ECO:0000256" key="5">
    <source>
        <dbReference type="RuleBase" id="RU362066"/>
    </source>
</evidence>
<keyword evidence="10" id="KW-1185">Reference proteome</keyword>
<evidence type="ECO:0000259" key="7">
    <source>
        <dbReference type="Pfam" id="PF02465"/>
    </source>
</evidence>
<evidence type="ECO:0000259" key="8">
    <source>
        <dbReference type="Pfam" id="PF07195"/>
    </source>
</evidence>
<dbReference type="PANTHER" id="PTHR30288">
    <property type="entry name" value="FLAGELLAR CAP/ASSEMBLY PROTEIN FLID"/>
    <property type="match status" value="1"/>
</dbReference>
<reference evidence="9" key="1">
    <citation type="submission" date="2022-02" db="EMBL/GenBank/DDBJ databases">
        <authorList>
            <person name="Leng L."/>
        </authorList>
    </citation>
    <scope>NUCLEOTIDE SEQUENCE</scope>
    <source>
        <strain evidence="9">JI</strain>
    </source>
</reference>
<dbReference type="GO" id="GO:0007155">
    <property type="term" value="P:cell adhesion"/>
    <property type="evidence" value="ECO:0007669"/>
    <property type="project" value="InterPro"/>
</dbReference>
<comment type="function">
    <text evidence="5">Required for morphogenesis and for the elongation of the flagellar filament by facilitating polymerization of the flagellin monomers at the tip of growing filament. Forms a capping structure, which prevents flagellin subunits (transported through the central channel of the flagellum) from leaking out without polymerization at the distal end.</text>
</comment>
<evidence type="ECO:0000256" key="3">
    <source>
        <dbReference type="ARBA" id="ARBA00023054"/>
    </source>
</evidence>
<evidence type="ECO:0000256" key="6">
    <source>
        <dbReference type="SAM" id="MobiDB-lite"/>
    </source>
</evidence>
<proteinExistence type="inferred from homology"/>
<feature type="compositionally biased region" description="Low complexity" evidence="6">
    <location>
        <begin position="291"/>
        <end position="302"/>
    </location>
</feature>
<keyword evidence="9" id="KW-0969">Cilium</keyword>
<feature type="domain" description="Flagellar hook-associated protein 2 C-terminal" evidence="8">
    <location>
        <begin position="719"/>
        <end position="788"/>
    </location>
</feature>
<keyword evidence="9" id="KW-0282">Flagellum</keyword>
<dbReference type="GO" id="GO:0005576">
    <property type="term" value="C:extracellular region"/>
    <property type="evidence" value="ECO:0007669"/>
    <property type="project" value="UniProtKB-SubCell"/>
</dbReference>
<keyword evidence="3 5" id="KW-0175">Coiled coil</keyword>
<dbReference type="InterPro" id="IPR010810">
    <property type="entry name" value="Flagellin_hook_IN_motif"/>
</dbReference>